<evidence type="ECO:0000313" key="2">
    <source>
        <dbReference type="EnsemblPlants" id="QL93p2016_0111:mrna"/>
    </source>
</evidence>
<keyword evidence="3" id="KW-1185">Reference proteome</keyword>
<dbReference type="Proteomes" id="UP000594261">
    <property type="component" value="Unassembled WGS sequence"/>
</dbReference>
<dbReference type="AlphaFoldDB" id="A0A7N2NA23"/>
<protein>
    <recommendedName>
        <fullName evidence="1">NB-ARC domain-containing protein</fullName>
    </recommendedName>
</protein>
<evidence type="ECO:0000313" key="3">
    <source>
        <dbReference type="Proteomes" id="UP000594261"/>
    </source>
</evidence>
<sequence length="363" mass="40481">MKDMTSLLCVGANDVRMVGILGMGGMRKTTIAKAIYNEFYRYFEGRNFLGNARETSKQHGLVHLQKQLLSKTLRTSKIEGMEAVEGLALKLPRSKFIPNNFYPRKIVAIDLRYSNLREVWKYPKECTMSRVGNMFSIFLPSDDIPNCFMYKDEGPSVCFEVPYITNLNMAGFVVCTVYSPCASNDNIVSQNLLSISVVNHTKNISQTSRQIIADVVISSKDHLWLGNVSKGLSNQTKDPIHLAKSTTPEPSTARPNYLVVGDGFLPSQTNSGKSSELSTSIIADLRQDLNLHHRSTLISQPPSSPICDSLPFTIVDLQSLPFTISNLRVKDVKAQAWLIKFKRVLHDEGAGPSHSRLEDEPNP</sequence>
<dbReference type="InterPro" id="IPR027417">
    <property type="entry name" value="P-loop_NTPase"/>
</dbReference>
<proteinExistence type="predicted"/>
<dbReference type="PANTHER" id="PTHR11017:SF575">
    <property type="entry name" value="ADP-RIBOSYL CYCLASE_CYCLIC ADP-RIBOSE HYDROLASE"/>
    <property type="match status" value="1"/>
</dbReference>
<dbReference type="InterPro" id="IPR002182">
    <property type="entry name" value="NB-ARC"/>
</dbReference>
<dbReference type="PANTHER" id="PTHR11017">
    <property type="entry name" value="LEUCINE-RICH REPEAT-CONTAINING PROTEIN"/>
    <property type="match status" value="1"/>
</dbReference>
<dbReference type="Pfam" id="PF00931">
    <property type="entry name" value="NB-ARC"/>
    <property type="match status" value="1"/>
</dbReference>
<dbReference type="SUPFAM" id="SSF52540">
    <property type="entry name" value="P-loop containing nucleoside triphosphate hydrolases"/>
    <property type="match status" value="1"/>
</dbReference>
<dbReference type="InterPro" id="IPR044974">
    <property type="entry name" value="Disease_R_plants"/>
</dbReference>
<accession>A0A7N2NA23</accession>
<feature type="domain" description="NB-ARC" evidence="1">
    <location>
        <begin position="12"/>
        <end position="82"/>
    </location>
</feature>
<dbReference type="EnsemblPlants" id="QL93p2016_0111:mrna">
    <property type="protein sequence ID" value="QL93p2016_0111:mrna"/>
    <property type="gene ID" value="QL93p2016_0111"/>
</dbReference>
<evidence type="ECO:0000259" key="1">
    <source>
        <dbReference type="Pfam" id="PF00931"/>
    </source>
</evidence>
<dbReference type="Gramene" id="QL93p2016_0111:mrna">
    <property type="protein sequence ID" value="QL93p2016_0111:mrna"/>
    <property type="gene ID" value="QL93p2016_0111"/>
</dbReference>
<dbReference type="InParanoid" id="A0A7N2NA23"/>
<reference evidence="2" key="1">
    <citation type="submission" date="2021-01" db="UniProtKB">
        <authorList>
            <consortium name="EnsemblPlants"/>
        </authorList>
    </citation>
    <scope>IDENTIFICATION</scope>
</reference>
<name>A0A7N2NA23_QUELO</name>
<dbReference type="GO" id="GO:0006952">
    <property type="term" value="P:defense response"/>
    <property type="evidence" value="ECO:0007669"/>
    <property type="project" value="InterPro"/>
</dbReference>
<organism evidence="2 3">
    <name type="scientific">Quercus lobata</name>
    <name type="common">Valley oak</name>
    <dbReference type="NCBI Taxonomy" id="97700"/>
    <lineage>
        <taxon>Eukaryota</taxon>
        <taxon>Viridiplantae</taxon>
        <taxon>Streptophyta</taxon>
        <taxon>Embryophyta</taxon>
        <taxon>Tracheophyta</taxon>
        <taxon>Spermatophyta</taxon>
        <taxon>Magnoliopsida</taxon>
        <taxon>eudicotyledons</taxon>
        <taxon>Gunneridae</taxon>
        <taxon>Pentapetalae</taxon>
        <taxon>rosids</taxon>
        <taxon>fabids</taxon>
        <taxon>Fagales</taxon>
        <taxon>Fagaceae</taxon>
        <taxon>Quercus</taxon>
    </lineage>
</organism>
<dbReference type="Gene3D" id="3.40.50.300">
    <property type="entry name" value="P-loop containing nucleotide triphosphate hydrolases"/>
    <property type="match status" value="1"/>
</dbReference>